<keyword evidence="10" id="KW-0457">Lysine biosynthesis</keyword>
<dbReference type="Gene3D" id="3.40.1160.10">
    <property type="entry name" value="Acetylglutamate kinase-like"/>
    <property type="match status" value="1"/>
</dbReference>
<comment type="pathway">
    <text evidence="2">Amino-acid biosynthesis; L-threonine biosynthesis; L-threonine from L-aspartate: step 1/5.</text>
</comment>
<dbReference type="GO" id="GO:0009089">
    <property type="term" value="P:lysine biosynthetic process via diaminopimelate"/>
    <property type="evidence" value="ECO:0007669"/>
    <property type="project" value="TreeGrafter"/>
</dbReference>
<comment type="catalytic activity">
    <reaction evidence="11">
        <text>L-aspartate + ATP = 4-phospho-L-aspartate + ADP</text>
        <dbReference type="Rhea" id="RHEA:23776"/>
        <dbReference type="ChEBI" id="CHEBI:29991"/>
        <dbReference type="ChEBI" id="CHEBI:30616"/>
        <dbReference type="ChEBI" id="CHEBI:57535"/>
        <dbReference type="ChEBI" id="CHEBI:456216"/>
        <dbReference type="EC" id="2.7.2.4"/>
    </reaction>
</comment>
<dbReference type="PROSITE" id="PS00324">
    <property type="entry name" value="ASPARTOKINASE"/>
    <property type="match status" value="1"/>
</dbReference>
<evidence type="ECO:0000256" key="11">
    <source>
        <dbReference type="ARBA" id="ARBA00047872"/>
    </source>
</evidence>
<keyword evidence="7" id="KW-0547">Nucleotide-binding</keyword>
<dbReference type="EMBL" id="LAZR01006431">
    <property type="protein sequence ID" value="KKM92165.1"/>
    <property type="molecule type" value="Genomic_DNA"/>
</dbReference>
<evidence type="ECO:0000256" key="5">
    <source>
        <dbReference type="ARBA" id="ARBA00022605"/>
    </source>
</evidence>
<evidence type="ECO:0000256" key="6">
    <source>
        <dbReference type="ARBA" id="ARBA00022679"/>
    </source>
</evidence>
<dbReference type="UniPathway" id="UPA00050">
    <property type="reaction ID" value="UER00461"/>
</dbReference>
<feature type="domain" description="Aspartate/glutamate/uridylate kinase" evidence="12">
    <location>
        <begin position="3"/>
        <end position="230"/>
    </location>
</feature>
<proteinExistence type="inferred from homology"/>
<comment type="similarity">
    <text evidence="3">Belongs to the aspartokinase family.</text>
</comment>
<dbReference type="GO" id="GO:0005524">
    <property type="term" value="F:ATP binding"/>
    <property type="evidence" value="ECO:0007669"/>
    <property type="project" value="UniProtKB-KW"/>
</dbReference>
<accession>A0A0F9NTI7</accession>
<dbReference type="PANTHER" id="PTHR21499">
    <property type="entry name" value="ASPARTATE KINASE"/>
    <property type="match status" value="1"/>
</dbReference>
<keyword evidence="6" id="KW-0808">Transferase</keyword>
<dbReference type="InterPro" id="IPR001048">
    <property type="entry name" value="Asp/Glu/Uridylate_kinase"/>
</dbReference>
<evidence type="ECO:0000256" key="3">
    <source>
        <dbReference type="ARBA" id="ARBA00010122"/>
    </source>
</evidence>
<evidence type="ECO:0000256" key="10">
    <source>
        <dbReference type="ARBA" id="ARBA00023154"/>
    </source>
</evidence>
<dbReference type="PANTHER" id="PTHR21499:SF3">
    <property type="entry name" value="ASPARTOKINASE"/>
    <property type="match status" value="1"/>
</dbReference>
<dbReference type="InterPro" id="IPR036393">
    <property type="entry name" value="AceGlu_kinase-like_sf"/>
</dbReference>
<dbReference type="GO" id="GO:0004072">
    <property type="term" value="F:aspartate kinase activity"/>
    <property type="evidence" value="ECO:0007669"/>
    <property type="project" value="UniProtKB-EC"/>
</dbReference>
<reference evidence="13" key="1">
    <citation type="journal article" date="2015" name="Nature">
        <title>Complex archaea that bridge the gap between prokaryotes and eukaryotes.</title>
        <authorList>
            <person name="Spang A."/>
            <person name="Saw J.H."/>
            <person name="Jorgensen S.L."/>
            <person name="Zaremba-Niedzwiedzka K."/>
            <person name="Martijn J."/>
            <person name="Lind A.E."/>
            <person name="van Eijk R."/>
            <person name="Schleper C."/>
            <person name="Guy L."/>
            <person name="Ettema T.J."/>
        </authorList>
    </citation>
    <scope>NUCLEOTIDE SEQUENCE</scope>
</reference>
<keyword evidence="8" id="KW-0418">Kinase</keyword>
<dbReference type="CDD" id="cd04261">
    <property type="entry name" value="AAK_AKii-LysC-BS"/>
    <property type="match status" value="1"/>
</dbReference>
<keyword evidence="9" id="KW-0067">ATP-binding</keyword>
<comment type="caution">
    <text evidence="13">The sequence shown here is derived from an EMBL/GenBank/DDBJ whole genome shotgun (WGS) entry which is preliminary data.</text>
</comment>
<dbReference type="SUPFAM" id="SSF53633">
    <property type="entry name" value="Carbamate kinase-like"/>
    <property type="match status" value="1"/>
</dbReference>
<dbReference type="InterPro" id="IPR001341">
    <property type="entry name" value="Asp_kinase"/>
</dbReference>
<dbReference type="EC" id="2.7.2.4" evidence="4"/>
<dbReference type="InterPro" id="IPR041740">
    <property type="entry name" value="AKii-LysC-BS"/>
</dbReference>
<evidence type="ECO:0000259" key="12">
    <source>
        <dbReference type="Pfam" id="PF00696"/>
    </source>
</evidence>
<evidence type="ECO:0000256" key="4">
    <source>
        <dbReference type="ARBA" id="ARBA00013059"/>
    </source>
</evidence>
<dbReference type="NCBIfam" id="TIGR00657">
    <property type="entry name" value="asp_kinases"/>
    <property type="match status" value="1"/>
</dbReference>
<evidence type="ECO:0000256" key="9">
    <source>
        <dbReference type="ARBA" id="ARBA00022840"/>
    </source>
</evidence>
<dbReference type="Pfam" id="PF00696">
    <property type="entry name" value="AA_kinase"/>
    <property type="match status" value="1"/>
</dbReference>
<dbReference type="GO" id="GO:0009088">
    <property type="term" value="P:threonine biosynthetic process"/>
    <property type="evidence" value="ECO:0007669"/>
    <property type="project" value="UniProtKB-UniPathway"/>
</dbReference>
<evidence type="ECO:0000313" key="13">
    <source>
        <dbReference type="EMBL" id="KKM92165.1"/>
    </source>
</evidence>
<name>A0A0F9NTI7_9ZZZZ</name>
<sequence length="244" mass="26117">MAIVVQKYGGTSVRDTELIKRVAARIVETKNEGNEVVAVVSALGKSTDMLKSMAHELNAHPPEREMDVLLSTGEQVSSALLAMAVQSMGVKAVSFTGAQVGILTDNTHTKAKIKDVKTERLEKALNESKVVIVTGFQGISADNDITTLGRGGSDTTAVALAAKLGAKVCEIYTDVEGVFTADPNLVPEARKLDEISYEEMLEIAANGSKILQLRAVEWARRYDVKLHVRSSFSANDGTIVKEGG</sequence>
<dbReference type="FunFam" id="3.40.1160.10:FF:000002">
    <property type="entry name" value="Aspartokinase"/>
    <property type="match status" value="1"/>
</dbReference>
<gene>
    <name evidence="13" type="ORF">LCGC14_1221220</name>
</gene>
<organism evidence="13">
    <name type="scientific">marine sediment metagenome</name>
    <dbReference type="NCBI Taxonomy" id="412755"/>
    <lineage>
        <taxon>unclassified sequences</taxon>
        <taxon>metagenomes</taxon>
        <taxon>ecological metagenomes</taxon>
    </lineage>
</organism>
<evidence type="ECO:0000256" key="1">
    <source>
        <dbReference type="ARBA" id="ARBA00004986"/>
    </source>
</evidence>
<dbReference type="AlphaFoldDB" id="A0A0F9NTI7"/>
<dbReference type="NCBIfam" id="NF005155">
    <property type="entry name" value="PRK06635.1-4"/>
    <property type="match status" value="1"/>
</dbReference>
<keyword evidence="5" id="KW-0028">Amino-acid biosynthesis</keyword>
<dbReference type="UniPathway" id="UPA00051">
    <property type="reaction ID" value="UER00462"/>
</dbReference>
<evidence type="ECO:0000256" key="2">
    <source>
        <dbReference type="ARBA" id="ARBA00005139"/>
    </source>
</evidence>
<dbReference type="GO" id="GO:0005829">
    <property type="term" value="C:cytosol"/>
    <property type="evidence" value="ECO:0007669"/>
    <property type="project" value="TreeGrafter"/>
</dbReference>
<dbReference type="InterPro" id="IPR018042">
    <property type="entry name" value="Aspartate_kinase_CS"/>
</dbReference>
<comment type="pathway">
    <text evidence="1">Amino-acid biosynthesis; L-methionine biosynthesis via de novo pathway; L-homoserine from L-aspartate: step 1/3.</text>
</comment>
<dbReference type="GO" id="GO:0009090">
    <property type="term" value="P:homoserine biosynthetic process"/>
    <property type="evidence" value="ECO:0007669"/>
    <property type="project" value="TreeGrafter"/>
</dbReference>
<evidence type="ECO:0000256" key="7">
    <source>
        <dbReference type="ARBA" id="ARBA00022741"/>
    </source>
</evidence>
<protein>
    <recommendedName>
        <fullName evidence="4">aspartate kinase</fullName>
        <ecNumber evidence="4">2.7.2.4</ecNumber>
    </recommendedName>
</protein>
<evidence type="ECO:0000256" key="8">
    <source>
        <dbReference type="ARBA" id="ARBA00022777"/>
    </source>
</evidence>